<proteinExistence type="predicted"/>
<organism evidence="3 4">
    <name type="scientific">Aspergillus leporis</name>
    <dbReference type="NCBI Taxonomy" id="41062"/>
    <lineage>
        <taxon>Eukaryota</taxon>
        <taxon>Fungi</taxon>
        <taxon>Dikarya</taxon>
        <taxon>Ascomycota</taxon>
        <taxon>Pezizomycotina</taxon>
        <taxon>Eurotiomycetes</taxon>
        <taxon>Eurotiomycetidae</taxon>
        <taxon>Eurotiales</taxon>
        <taxon>Aspergillaceae</taxon>
        <taxon>Aspergillus</taxon>
        <taxon>Aspergillus subgen. Circumdati</taxon>
    </lineage>
</organism>
<evidence type="ECO:0000313" key="4">
    <source>
        <dbReference type="Proteomes" id="UP000326565"/>
    </source>
</evidence>
<feature type="compositionally biased region" description="Low complexity" evidence="1">
    <location>
        <begin position="386"/>
        <end position="396"/>
    </location>
</feature>
<dbReference type="EMBL" id="ML732166">
    <property type="protein sequence ID" value="KAB8077645.1"/>
    <property type="molecule type" value="Genomic_DNA"/>
</dbReference>
<dbReference type="OrthoDB" id="2333384at2759"/>
<gene>
    <name evidence="3" type="ORF">BDV29DRAFT_45499</name>
</gene>
<accession>A0A5N5XBX5</accession>
<evidence type="ECO:0000259" key="2">
    <source>
        <dbReference type="Pfam" id="PF00339"/>
    </source>
</evidence>
<dbReference type="Gene3D" id="2.60.40.640">
    <property type="match status" value="1"/>
</dbReference>
<protein>
    <recommendedName>
        <fullName evidence="2">Arrestin-like N-terminal domain-containing protein</fullName>
    </recommendedName>
</protein>
<keyword evidence="4" id="KW-1185">Reference proteome</keyword>
<sequence length="422" mass="47077">MPVTVQLDNHLACYSGNEPLRGRVIFICPSPTEIQDVRVTFSGRAKAKLQKVKGSVAPSATYRSKCILFSQERILACANGELPRDTYEWPFEFVFPSHAQSHAKWPEKLPFRSDENHPLPPTFSAEVEDSLRRLECVIDYRIQAQVFKPQKALLGKKSALFNEVIRLDFLPSTAQFEPMDLTGNLFRHEQEQMFTVRSLLLLPENRGRNLKVQEKFQSWLSPKHLPRFDFRVSFEYPTRVIQASPLTCLLNIAPFEEGSSVTTFPEIVLQSASIAVLSRTAARAAPSLMGAISGEVDERIEILSKTSIGMPVLGQADLSKVFGPLVFKHSDVSFDTFNISRTYRLCAIFIFECAGKTLEFNAPELPFKIVATVDDPNERGISELADTTSTSLSSSTEPDDDDAPPAYSIESPVVASPVEKAK</sequence>
<dbReference type="CDD" id="cd22952">
    <property type="entry name" value="ART10-like"/>
    <property type="match status" value="1"/>
</dbReference>
<feature type="region of interest" description="Disordered" evidence="1">
    <location>
        <begin position="380"/>
        <end position="422"/>
    </location>
</feature>
<dbReference type="InterPro" id="IPR011021">
    <property type="entry name" value="Arrestin-like_N"/>
</dbReference>
<dbReference type="InterPro" id="IPR014752">
    <property type="entry name" value="Arrestin-like_C"/>
</dbReference>
<evidence type="ECO:0000313" key="3">
    <source>
        <dbReference type="EMBL" id="KAB8077645.1"/>
    </source>
</evidence>
<dbReference type="Proteomes" id="UP000326565">
    <property type="component" value="Unassembled WGS sequence"/>
</dbReference>
<dbReference type="AlphaFoldDB" id="A0A5N5XBX5"/>
<name>A0A5N5XBX5_9EURO</name>
<reference evidence="3 4" key="1">
    <citation type="submission" date="2019-04" db="EMBL/GenBank/DDBJ databases">
        <title>Friends and foes A comparative genomics study of 23 Aspergillus species from section Flavi.</title>
        <authorList>
            <consortium name="DOE Joint Genome Institute"/>
            <person name="Kjaerbolling I."/>
            <person name="Vesth T."/>
            <person name="Frisvad J.C."/>
            <person name="Nybo J.L."/>
            <person name="Theobald S."/>
            <person name="Kildgaard S."/>
            <person name="Isbrandt T."/>
            <person name="Kuo A."/>
            <person name="Sato A."/>
            <person name="Lyhne E.K."/>
            <person name="Kogle M.E."/>
            <person name="Wiebenga A."/>
            <person name="Kun R.S."/>
            <person name="Lubbers R.J."/>
            <person name="Makela M.R."/>
            <person name="Barry K."/>
            <person name="Chovatia M."/>
            <person name="Clum A."/>
            <person name="Daum C."/>
            <person name="Haridas S."/>
            <person name="He G."/>
            <person name="LaButti K."/>
            <person name="Lipzen A."/>
            <person name="Mondo S."/>
            <person name="Riley R."/>
            <person name="Salamov A."/>
            <person name="Simmons B.A."/>
            <person name="Magnuson J.K."/>
            <person name="Henrissat B."/>
            <person name="Mortensen U.H."/>
            <person name="Larsen T.O."/>
            <person name="Devries R.P."/>
            <person name="Grigoriev I.V."/>
            <person name="Machida M."/>
            <person name="Baker S.E."/>
            <person name="Andersen M.R."/>
        </authorList>
    </citation>
    <scope>NUCLEOTIDE SEQUENCE [LARGE SCALE GENOMIC DNA]</scope>
    <source>
        <strain evidence="3 4">CBS 151.66</strain>
    </source>
</reference>
<feature type="domain" description="Arrestin-like N-terminal" evidence="2">
    <location>
        <begin position="3"/>
        <end position="101"/>
    </location>
</feature>
<evidence type="ECO:0000256" key="1">
    <source>
        <dbReference type="SAM" id="MobiDB-lite"/>
    </source>
</evidence>
<dbReference type="Pfam" id="PF00339">
    <property type="entry name" value="Arrestin_N"/>
    <property type="match status" value="1"/>
</dbReference>